<dbReference type="SUPFAM" id="SSF49899">
    <property type="entry name" value="Concanavalin A-like lectins/glucanases"/>
    <property type="match status" value="1"/>
</dbReference>
<evidence type="ECO:0000256" key="1">
    <source>
        <dbReference type="ARBA" id="ARBA00006865"/>
    </source>
</evidence>
<dbReference type="Proteomes" id="UP000310636">
    <property type="component" value="Unassembled WGS sequence"/>
</dbReference>
<sequence>MYRSNQPGQRVRQRVLRLFLAIALLAGGGLLPSSWLQGAEAAGTTVTSMAYFSASDGPVISKSGVGQASYGFVMPIFNGGAAAWTDVSDDVGVKVKSGGNWVDIDSVSSFVYNQNWGHWNDSGVYGYWFVLSATTEIRLYSKANSSVTLDYTLAFTNINTTTITSMTATQGPQLTAGYTGGAGFTYPIFNNNSSIPYEAVADDLKVYVKPVASSTWIDIDNNAASGWIYDSNFGQFTDGGGGYWFTVTESINVKLESVSSGANLIYTITFNVPVRNSYVLSAYDGTTYTADNSGAIGIPLPKIDGGAPIGTELGKYVYQIYKGGQWVELSNSALSSFVYSGSGYNNLSDANQWGYWADYIYGLWFQPIQEDMQLRIGYPLDGQLGGSVGSNWVTYTFIGNPNAPRPDVSDQDDITIGTSSDPSISGMDLVWQDEFSGTALDTSKWNYELGYYISSDPNSWGWGNAELEYYTNSTQNVFVENGSLNIRALDDPQSFPQDPTRYAQYSSGKINTKGNFSFQYGRVDIRAKLPTGDGIWPALWMLPEDSVYGAWAASGEIDIMEAKGRLPGTTSGAIHFGGQWPVNQYLAGEYYFPSGETFDSDYHVYSMIWEDDNVKWYVDGKFFFKATSAQWYSVAAPNDPDAPFDQPFYLIMNLAVGGYFDGLRTPDASDIPATMQVDYVRVYEENGTGGQNPGNENVSVTGVTLNQSTAQVEVGQTVQLNAAVAPSNATNKQVTWSVSNSSVAAVSSSGLVTGVAPGTATVTVTTTDGSFTASSAITVVSPPPTTYIIGDEVRGIKKTGDNLLFYVNGATFADLHYIVNGGVQLNVAMSTTGNGNYTYAVNNLQAGDTVQYFFTYNPGQGALDTAWQTYVHGVTQGVPEE</sequence>
<gene>
    <name evidence="4" type="ORF">E6C55_17580</name>
</gene>
<dbReference type="InterPro" id="IPR008964">
    <property type="entry name" value="Invasin/intimin_cell_adhesion"/>
</dbReference>
<feature type="domain" description="GH16" evidence="2">
    <location>
        <begin position="395"/>
        <end position="688"/>
    </location>
</feature>
<keyword evidence="4" id="KW-0378">Hydrolase</keyword>
<evidence type="ECO:0000259" key="2">
    <source>
        <dbReference type="PROSITE" id="PS51762"/>
    </source>
</evidence>
<evidence type="ECO:0000313" key="5">
    <source>
        <dbReference type="Proteomes" id="UP000310636"/>
    </source>
</evidence>
<dbReference type="CDD" id="cd08023">
    <property type="entry name" value="GH16_laminarinase_like"/>
    <property type="match status" value="1"/>
</dbReference>
<dbReference type="SUPFAM" id="SSF49373">
    <property type="entry name" value="Invasin/intimin cell-adhesion fragments"/>
    <property type="match status" value="1"/>
</dbReference>
<dbReference type="EMBL" id="SSOB01000022">
    <property type="protein sequence ID" value="THF76876.1"/>
    <property type="molecule type" value="Genomic_DNA"/>
</dbReference>
<dbReference type="InterPro" id="IPR003343">
    <property type="entry name" value="Big_2"/>
</dbReference>
<proteinExistence type="inferred from homology"/>
<dbReference type="GO" id="GO:0030246">
    <property type="term" value="F:carbohydrate binding"/>
    <property type="evidence" value="ECO:0007669"/>
    <property type="project" value="UniProtKB-UniRule"/>
</dbReference>
<feature type="domain" description="CBM56" evidence="3">
    <location>
        <begin position="782"/>
        <end position="872"/>
    </location>
</feature>
<dbReference type="RefSeq" id="WP_136371123.1">
    <property type="nucleotide sequence ID" value="NZ_SSOB01000022.1"/>
</dbReference>
<dbReference type="PROSITE" id="PS51762">
    <property type="entry name" value="GH16_2"/>
    <property type="match status" value="1"/>
</dbReference>
<protein>
    <submittedName>
        <fullName evidence="4">Glycosyl hydrolase family protein</fullName>
    </submittedName>
</protein>
<accession>A0A4S4BR37</accession>
<dbReference type="AlphaFoldDB" id="A0A4S4BR37"/>
<dbReference type="Gene3D" id="2.60.40.1080">
    <property type="match status" value="1"/>
</dbReference>
<dbReference type="PROSITE" id="PS52005">
    <property type="entry name" value="CBM56"/>
    <property type="match status" value="1"/>
</dbReference>
<dbReference type="Pfam" id="PF02368">
    <property type="entry name" value="Big_2"/>
    <property type="match status" value="1"/>
</dbReference>
<dbReference type="Pfam" id="PF22184">
    <property type="entry name" value="CBM_56"/>
    <property type="match status" value="1"/>
</dbReference>
<comment type="similarity">
    <text evidence="1">Belongs to the glycosyl hydrolase 16 family.</text>
</comment>
<dbReference type="PANTHER" id="PTHR10963">
    <property type="entry name" value="GLYCOSYL HYDROLASE-RELATED"/>
    <property type="match status" value="1"/>
</dbReference>
<dbReference type="GO" id="GO:0005975">
    <property type="term" value="P:carbohydrate metabolic process"/>
    <property type="evidence" value="ECO:0007669"/>
    <property type="project" value="InterPro"/>
</dbReference>
<evidence type="ECO:0000313" key="4">
    <source>
        <dbReference type="EMBL" id="THF76876.1"/>
    </source>
</evidence>
<dbReference type="GO" id="GO:0004553">
    <property type="term" value="F:hydrolase activity, hydrolyzing O-glycosyl compounds"/>
    <property type="evidence" value="ECO:0007669"/>
    <property type="project" value="InterPro"/>
</dbReference>
<keyword evidence="5" id="KW-1185">Reference proteome</keyword>
<dbReference type="Gene3D" id="2.60.120.200">
    <property type="match status" value="1"/>
</dbReference>
<comment type="caution">
    <text evidence="4">The sequence shown here is derived from an EMBL/GenBank/DDBJ whole genome shotgun (WGS) entry which is preliminary data.</text>
</comment>
<evidence type="ECO:0000259" key="3">
    <source>
        <dbReference type="PROSITE" id="PS52005"/>
    </source>
</evidence>
<dbReference type="PANTHER" id="PTHR10963:SF55">
    <property type="entry name" value="GLYCOSIDE HYDROLASE FAMILY 16 PROTEIN"/>
    <property type="match status" value="1"/>
</dbReference>
<dbReference type="OrthoDB" id="9809583at2"/>
<organism evidence="4 5">
    <name type="scientific">Cohnella fermenti</name>
    <dbReference type="NCBI Taxonomy" id="2565925"/>
    <lineage>
        <taxon>Bacteria</taxon>
        <taxon>Bacillati</taxon>
        <taxon>Bacillota</taxon>
        <taxon>Bacilli</taxon>
        <taxon>Bacillales</taxon>
        <taxon>Paenibacillaceae</taxon>
        <taxon>Cohnella</taxon>
    </lineage>
</organism>
<dbReference type="InterPro" id="IPR050546">
    <property type="entry name" value="Glycosyl_Hydrlase_16"/>
</dbReference>
<reference evidence="4 5" key="1">
    <citation type="submission" date="2019-04" db="EMBL/GenBank/DDBJ databases">
        <title>Cohnella sp. nov. isolated from preserved vegetables.</title>
        <authorList>
            <person name="Lin S.-Y."/>
            <person name="Hung M.-H."/>
            <person name="Young C.-C."/>
        </authorList>
    </citation>
    <scope>NUCLEOTIDE SEQUENCE [LARGE SCALE GENOMIC DNA]</scope>
    <source>
        <strain evidence="4 5">CC-MHH1044</strain>
    </source>
</reference>
<dbReference type="SMART" id="SM00635">
    <property type="entry name" value="BID_2"/>
    <property type="match status" value="1"/>
</dbReference>
<dbReference type="Pfam" id="PF00722">
    <property type="entry name" value="Glyco_hydro_16"/>
    <property type="match status" value="1"/>
</dbReference>
<name>A0A4S4BR37_9BACL</name>
<dbReference type="InterPro" id="IPR013320">
    <property type="entry name" value="ConA-like_dom_sf"/>
</dbReference>
<dbReference type="InterPro" id="IPR047569">
    <property type="entry name" value="CBM56"/>
</dbReference>
<dbReference type="InterPro" id="IPR000757">
    <property type="entry name" value="Beta-glucanase-like"/>
</dbReference>